<reference evidence="1" key="1">
    <citation type="journal article" date="2015" name="Nature">
        <title>Complex archaea that bridge the gap between prokaryotes and eukaryotes.</title>
        <authorList>
            <person name="Spang A."/>
            <person name="Saw J.H."/>
            <person name="Jorgensen S.L."/>
            <person name="Zaremba-Niedzwiedzka K."/>
            <person name="Martijn J."/>
            <person name="Lind A.E."/>
            <person name="van Eijk R."/>
            <person name="Schleper C."/>
            <person name="Guy L."/>
            <person name="Ettema T.J."/>
        </authorList>
    </citation>
    <scope>NUCLEOTIDE SEQUENCE</scope>
</reference>
<dbReference type="CDD" id="cd02440">
    <property type="entry name" value="AdoMet_MTases"/>
    <property type="match status" value="1"/>
</dbReference>
<dbReference type="Pfam" id="PF13489">
    <property type="entry name" value="Methyltransf_23"/>
    <property type="match status" value="1"/>
</dbReference>
<dbReference type="InterPro" id="IPR029063">
    <property type="entry name" value="SAM-dependent_MTases_sf"/>
</dbReference>
<evidence type="ECO:0000313" key="1">
    <source>
        <dbReference type="EMBL" id="KKM25629.1"/>
    </source>
</evidence>
<proteinExistence type="predicted"/>
<dbReference type="AlphaFoldDB" id="A0A0F9IZS0"/>
<organism evidence="1">
    <name type="scientific">marine sediment metagenome</name>
    <dbReference type="NCBI Taxonomy" id="412755"/>
    <lineage>
        <taxon>unclassified sequences</taxon>
        <taxon>metagenomes</taxon>
        <taxon>ecological metagenomes</taxon>
    </lineage>
</organism>
<dbReference type="EMBL" id="LAZR01012677">
    <property type="protein sequence ID" value="KKM25629.1"/>
    <property type="molecule type" value="Genomic_DNA"/>
</dbReference>
<dbReference type="SUPFAM" id="SSF53335">
    <property type="entry name" value="S-adenosyl-L-methionine-dependent methyltransferases"/>
    <property type="match status" value="1"/>
</dbReference>
<name>A0A0F9IZS0_9ZZZZ</name>
<comment type="caution">
    <text evidence="1">The sequence shown here is derived from an EMBL/GenBank/DDBJ whole genome shotgun (WGS) entry which is preliminary data.</text>
</comment>
<sequence>EVFKMNCPICDCSHSEFFKMICCESFDNSYLYKDIYIEKCNKCGHIYNRLKERELQNLTKYYELEYAPSNLSSNDKEGDKPGTNNSYNIKRYDHVYITISPYITKDSRILDVGCAIGGFLDFLKDKGYKNLYGIEPIIEYVNMAKNMNIKVGNIYSIPFADDSFDLVILDQVLEHLSAPNLAMKEIRRVLDKGGLCYISVPDVERYNALYFYLIREHIQHFELKNIKLLAGLNDFRLIKKTQVKIDMIGRLQLPIISVVLKRSWDIYCWGIGREFMYLYPNTDLKNMDLILIDDTPEKQKYTFKGMKIHSSDILKEADKDSFLIITAKVHGIKLAKKARELGYKGEIIDV</sequence>
<protein>
    <submittedName>
        <fullName evidence="1">Uncharacterized protein</fullName>
    </submittedName>
</protein>
<dbReference type="PANTHER" id="PTHR43861">
    <property type="entry name" value="TRANS-ACONITATE 2-METHYLTRANSFERASE-RELATED"/>
    <property type="match status" value="1"/>
</dbReference>
<gene>
    <name evidence="1" type="ORF">LCGC14_1593100</name>
</gene>
<accession>A0A0F9IZS0</accession>
<dbReference type="Gene3D" id="3.40.50.150">
    <property type="entry name" value="Vaccinia Virus protein VP39"/>
    <property type="match status" value="1"/>
</dbReference>
<feature type="non-terminal residue" evidence="1">
    <location>
        <position position="1"/>
    </location>
</feature>
<dbReference type="PANTHER" id="PTHR43861:SF6">
    <property type="entry name" value="METHYLTRANSFERASE TYPE 11"/>
    <property type="match status" value="1"/>
</dbReference>